<dbReference type="AlphaFoldDB" id="Q1QUM9"/>
<gene>
    <name evidence="2" type="ordered locus">Csal_2482</name>
</gene>
<sequence length="50" mass="5779">MKLRNDELTRQDDELAVSDSPKEVNQFRFGFWPEIAGLVASAVIIWIMQL</sequence>
<reference evidence="2 3" key="1">
    <citation type="journal article" date="2011" name="Stand. Genomic Sci.">
        <title>Complete genome sequence of the halophilic and highly halotolerant Chromohalobacter salexigens type strain (1H11(T)).</title>
        <authorList>
            <person name="Copeland A."/>
            <person name="O'Connor K."/>
            <person name="Lucas S."/>
            <person name="Lapidus A."/>
            <person name="Berry K.W."/>
            <person name="Detter J.C."/>
            <person name="Del Rio T.G."/>
            <person name="Hammon N."/>
            <person name="Dalin E."/>
            <person name="Tice H."/>
            <person name="Pitluck S."/>
            <person name="Bruce D."/>
            <person name="Goodwin L."/>
            <person name="Han C."/>
            <person name="Tapia R."/>
            <person name="Saunders E."/>
            <person name="Schmutz J."/>
            <person name="Brettin T."/>
            <person name="Larimer F."/>
            <person name="Land M."/>
            <person name="Hauser L."/>
            <person name="Vargas C."/>
            <person name="Nieto J.J."/>
            <person name="Kyrpides N.C."/>
            <person name="Ivanova N."/>
            <person name="Goker M."/>
            <person name="Klenk H.P."/>
            <person name="Csonka L.N."/>
            <person name="Woyke T."/>
        </authorList>
    </citation>
    <scope>NUCLEOTIDE SEQUENCE [LARGE SCALE GENOMIC DNA]</scope>
    <source>
        <strain evidence="3">ATCC BAA-138 / DSM 3043 / CIP 106854 / NCIMB 13768 / 1H11</strain>
    </source>
</reference>
<keyword evidence="1" id="KW-1133">Transmembrane helix</keyword>
<keyword evidence="3" id="KW-1185">Reference proteome</keyword>
<evidence type="ECO:0000256" key="1">
    <source>
        <dbReference type="SAM" id="Phobius"/>
    </source>
</evidence>
<evidence type="ECO:0000313" key="3">
    <source>
        <dbReference type="Proteomes" id="UP000000239"/>
    </source>
</evidence>
<dbReference type="EMBL" id="CP000285">
    <property type="protein sequence ID" value="ABE59829.1"/>
    <property type="molecule type" value="Genomic_DNA"/>
</dbReference>
<dbReference type="STRING" id="290398.Csal_2482"/>
<name>Q1QUM9_CHRI1</name>
<dbReference type="KEGG" id="csa:Csal_2482"/>
<dbReference type="GeneID" id="95336136"/>
<keyword evidence="1" id="KW-0812">Transmembrane</keyword>
<feature type="transmembrane region" description="Helical" evidence="1">
    <location>
        <begin position="29"/>
        <end position="48"/>
    </location>
</feature>
<accession>Q1QUM9</accession>
<dbReference type="RefSeq" id="WP_011507775.1">
    <property type="nucleotide sequence ID" value="NC_007963.1"/>
</dbReference>
<keyword evidence="1" id="KW-0472">Membrane</keyword>
<evidence type="ECO:0000313" key="2">
    <source>
        <dbReference type="EMBL" id="ABE59829.1"/>
    </source>
</evidence>
<dbReference type="Proteomes" id="UP000000239">
    <property type="component" value="Chromosome"/>
</dbReference>
<organism evidence="2 3">
    <name type="scientific">Chromohalobacter israelensis (strain ATCC BAA-138 / DSM 3043 / CIP 106854 / NCIMB 13768 / 1H11)</name>
    <name type="common">Chromohalobacter salexigens</name>
    <dbReference type="NCBI Taxonomy" id="290398"/>
    <lineage>
        <taxon>Bacteria</taxon>
        <taxon>Pseudomonadati</taxon>
        <taxon>Pseudomonadota</taxon>
        <taxon>Gammaproteobacteria</taxon>
        <taxon>Oceanospirillales</taxon>
        <taxon>Halomonadaceae</taxon>
        <taxon>Chromohalobacter</taxon>
    </lineage>
</organism>
<proteinExistence type="predicted"/>
<protein>
    <submittedName>
        <fullName evidence="2">Uncharacterized protein</fullName>
    </submittedName>
</protein>
<dbReference type="HOGENOM" id="CLU_213430_0_0_6"/>